<comment type="caution">
    <text evidence="1">The sequence shown here is derived from an EMBL/GenBank/DDBJ whole genome shotgun (WGS) entry which is preliminary data.</text>
</comment>
<dbReference type="OrthoDB" id="5270965at2759"/>
<dbReference type="EMBL" id="LGRN01000441">
    <property type="protein sequence ID" value="OJD12149.1"/>
    <property type="molecule type" value="Genomic_DNA"/>
</dbReference>
<dbReference type="VEuPathDB" id="FungiDB:AJ78_07206"/>
<proteinExistence type="predicted"/>
<gene>
    <name evidence="1" type="ORF">AJ78_07206</name>
</gene>
<sequence>MSSSSQSECEQLVRSLGFSKCIHLDRWPVSEPASFPLYENAYYAPHAHVGNITHLILGGSFTTTYPHDTANQKEKFGSGARVESGKVHEVWIGLEGCEYVIRE</sequence>
<reference evidence="1 2" key="1">
    <citation type="submission" date="2015-07" db="EMBL/GenBank/DDBJ databases">
        <title>Emmonsia species relationships and genome sequence.</title>
        <authorList>
            <consortium name="The Broad Institute Genomics Platform"/>
            <person name="Cuomo C.A."/>
            <person name="Munoz J.F."/>
            <person name="Imamovic A."/>
            <person name="Priest M.E."/>
            <person name="Young S."/>
            <person name="Clay O.K."/>
            <person name="McEwen J.G."/>
        </authorList>
    </citation>
    <scope>NUCLEOTIDE SEQUENCE [LARGE SCALE GENOMIC DNA]</scope>
    <source>
        <strain evidence="1 2">UAMH 9510</strain>
    </source>
</reference>
<dbReference type="Proteomes" id="UP000182235">
    <property type="component" value="Unassembled WGS sequence"/>
</dbReference>
<dbReference type="PANTHER" id="PTHR40434:SF1">
    <property type="entry name" value="CUPIN TYPE-1 DOMAIN-CONTAINING PROTEIN"/>
    <property type="match status" value="1"/>
</dbReference>
<evidence type="ECO:0000313" key="2">
    <source>
        <dbReference type="Proteomes" id="UP000182235"/>
    </source>
</evidence>
<dbReference type="AlphaFoldDB" id="A0A1J9QAE2"/>
<keyword evidence="2" id="KW-1185">Reference proteome</keyword>
<dbReference type="PANTHER" id="PTHR40434">
    <property type="entry name" value="CUPIN_2 DOMAIN-CONTAINING PROTEIN"/>
    <property type="match status" value="1"/>
</dbReference>
<organism evidence="1 2">
    <name type="scientific">Emergomyces pasteurianus Ep9510</name>
    <dbReference type="NCBI Taxonomy" id="1447872"/>
    <lineage>
        <taxon>Eukaryota</taxon>
        <taxon>Fungi</taxon>
        <taxon>Dikarya</taxon>
        <taxon>Ascomycota</taxon>
        <taxon>Pezizomycotina</taxon>
        <taxon>Eurotiomycetes</taxon>
        <taxon>Eurotiomycetidae</taxon>
        <taxon>Onygenales</taxon>
        <taxon>Ajellomycetaceae</taxon>
        <taxon>Emergomyces</taxon>
    </lineage>
</organism>
<evidence type="ECO:0000313" key="1">
    <source>
        <dbReference type="EMBL" id="OJD12149.1"/>
    </source>
</evidence>
<protein>
    <submittedName>
        <fullName evidence="1">Uncharacterized protein</fullName>
    </submittedName>
</protein>
<accession>A0A1J9QAE2</accession>
<name>A0A1J9QAE2_9EURO</name>